<proteinExistence type="predicted"/>
<feature type="compositionally biased region" description="Polar residues" evidence="1">
    <location>
        <begin position="135"/>
        <end position="146"/>
    </location>
</feature>
<comment type="caution">
    <text evidence="2">The sequence shown here is derived from an EMBL/GenBank/DDBJ whole genome shotgun (WGS) entry which is preliminary data.</text>
</comment>
<evidence type="ECO:0000313" key="3">
    <source>
        <dbReference type="Proteomes" id="UP000226431"/>
    </source>
</evidence>
<dbReference type="Proteomes" id="UP000226431">
    <property type="component" value="Unassembled WGS sequence"/>
</dbReference>
<evidence type="ECO:0000313" key="2">
    <source>
        <dbReference type="EMBL" id="PHH80813.1"/>
    </source>
</evidence>
<reference evidence="2 3" key="1">
    <citation type="submission" date="2017-06" db="EMBL/GenBank/DDBJ databases">
        <title>Ant-infecting Ophiocordyceps genomes reveal a high diversity of potential behavioral manipulation genes and a possible major role for enterotoxins.</title>
        <authorList>
            <person name="De Bekker C."/>
            <person name="Evans H.C."/>
            <person name="Brachmann A."/>
            <person name="Hughes D.P."/>
        </authorList>
    </citation>
    <scope>NUCLEOTIDE SEQUENCE [LARGE SCALE GENOMIC DNA]</scope>
    <source>
        <strain evidence="2 3">Map16</strain>
    </source>
</reference>
<feature type="region of interest" description="Disordered" evidence="1">
    <location>
        <begin position="135"/>
        <end position="159"/>
    </location>
</feature>
<organism evidence="2 3">
    <name type="scientific">Ophiocordyceps camponoti-rufipedis</name>
    <dbReference type="NCBI Taxonomy" id="2004952"/>
    <lineage>
        <taxon>Eukaryota</taxon>
        <taxon>Fungi</taxon>
        <taxon>Dikarya</taxon>
        <taxon>Ascomycota</taxon>
        <taxon>Pezizomycotina</taxon>
        <taxon>Sordariomycetes</taxon>
        <taxon>Hypocreomycetidae</taxon>
        <taxon>Hypocreales</taxon>
        <taxon>Ophiocordycipitaceae</taxon>
        <taxon>Ophiocordyceps</taxon>
    </lineage>
</organism>
<protein>
    <submittedName>
        <fullName evidence="2">Uncharacterized protein</fullName>
    </submittedName>
</protein>
<dbReference type="AlphaFoldDB" id="A0A2C5ZLV8"/>
<name>A0A2C5ZLV8_9HYPO</name>
<keyword evidence="3" id="KW-1185">Reference proteome</keyword>
<gene>
    <name evidence="2" type="ORF">CDD80_6903</name>
</gene>
<sequence>MASEGLAVIPTAAARGVVHLGTQFHHTGDIAQTERTTRDLAVLPQAAVHHPVEVDFRSHRAASKAQRFQLAPDVAVTTATQSTKPGLQIQYAATAPHHLLMTTCDGLRVPRTTAAPRVVEAGPQFHRADIVAQRRSLTGDETTESPTPGARRISAPGPRFHHAGGVARSLLVVISDDLAVLRTKAAHRTVDRAGDQSREIHALPIAEARVDQSNPE</sequence>
<dbReference type="EMBL" id="NJES01000008">
    <property type="protein sequence ID" value="PHH80813.1"/>
    <property type="molecule type" value="Genomic_DNA"/>
</dbReference>
<accession>A0A2C5ZLV8</accession>
<evidence type="ECO:0000256" key="1">
    <source>
        <dbReference type="SAM" id="MobiDB-lite"/>
    </source>
</evidence>